<name>A0A3R9M9B2_9BACT</name>
<sequence length="156" mass="17849">MAYDLSFDRVIKVSTEAALALNKAVAAKLIQKYPEVYDSNSVSSGGHFLEREIECLDKEFPEKHFRLHADSENVWFSFEFWKDTVWLELGGNRDTSSKLAQIRNYADFFEQQGCIVYVPPAGSATTFDARIAWHMKGYKEWIGCVEQVKNTLANKP</sequence>
<dbReference type="EMBL" id="RWIS01000002">
    <property type="protein sequence ID" value="RSK36003.1"/>
    <property type="molecule type" value="Genomic_DNA"/>
</dbReference>
<gene>
    <name evidence="1" type="ORF">EI290_03675</name>
</gene>
<organism evidence="1 2">
    <name type="scientific">Hymenobacter metallilatus</name>
    <dbReference type="NCBI Taxonomy" id="2493666"/>
    <lineage>
        <taxon>Bacteria</taxon>
        <taxon>Pseudomonadati</taxon>
        <taxon>Bacteroidota</taxon>
        <taxon>Cytophagia</taxon>
        <taxon>Cytophagales</taxon>
        <taxon>Hymenobacteraceae</taxon>
        <taxon>Hymenobacter</taxon>
    </lineage>
</organism>
<evidence type="ECO:0000313" key="2">
    <source>
        <dbReference type="Proteomes" id="UP000280066"/>
    </source>
</evidence>
<accession>A0A3R9M9B2</accession>
<keyword evidence="2" id="KW-1185">Reference proteome</keyword>
<dbReference type="Proteomes" id="UP000280066">
    <property type="component" value="Unassembled WGS sequence"/>
</dbReference>
<protein>
    <submittedName>
        <fullName evidence="1">Uncharacterized protein</fullName>
    </submittedName>
</protein>
<dbReference type="AlphaFoldDB" id="A0A3R9M9B2"/>
<proteinExistence type="predicted"/>
<evidence type="ECO:0000313" key="1">
    <source>
        <dbReference type="EMBL" id="RSK36003.1"/>
    </source>
</evidence>
<dbReference type="RefSeq" id="WP_125426891.1">
    <property type="nucleotide sequence ID" value="NZ_RWIS01000002.1"/>
</dbReference>
<comment type="caution">
    <text evidence="1">The sequence shown here is derived from an EMBL/GenBank/DDBJ whole genome shotgun (WGS) entry which is preliminary data.</text>
</comment>
<reference evidence="1 2" key="1">
    <citation type="submission" date="2018-12" db="EMBL/GenBank/DDBJ databases">
        <authorList>
            <person name="Feng G."/>
            <person name="Zhu H."/>
        </authorList>
    </citation>
    <scope>NUCLEOTIDE SEQUENCE [LARGE SCALE GENOMIC DNA]</scope>
    <source>
        <strain evidence="1 2">9PBR-2</strain>
    </source>
</reference>